<dbReference type="Gene3D" id="3.40.50.300">
    <property type="entry name" value="P-loop containing nucleotide triphosphate hydrolases"/>
    <property type="match status" value="1"/>
</dbReference>
<dbReference type="RefSeq" id="WP_318063373.1">
    <property type="nucleotide sequence ID" value="NZ_JAWONS010000102.1"/>
</dbReference>
<dbReference type="Pfam" id="PF00625">
    <property type="entry name" value="Guanylate_kin"/>
    <property type="match status" value="1"/>
</dbReference>
<evidence type="ECO:0000256" key="5">
    <source>
        <dbReference type="ARBA" id="ARBA00048594"/>
    </source>
</evidence>
<comment type="caution">
    <text evidence="7">The sequence shown here is derived from an EMBL/GenBank/DDBJ whole genome shotgun (WGS) entry which is preliminary data.</text>
</comment>
<accession>A0ABU4GHM4</accession>
<dbReference type="InterPro" id="IPR027417">
    <property type="entry name" value="P-loop_NTPase"/>
</dbReference>
<name>A0ABU4GHM4_9CLOT</name>
<reference evidence="7 8" key="1">
    <citation type="submission" date="2023-10" db="EMBL/GenBank/DDBJ databases">
        <title>A novel Glycoside Hydrolase 43-Like Enzyme from Clostrdium boliviensis is an Endo-xylanase, and a Candidate for Xylooligosaccharides Production from Different Xylan Substrates.</title>
        <authorList>
            <person name="Alvarez M.T."/>
            <person name="Rocabado-Villegas L.R."/>
            <person name="Salas-Veizaga D.M."/>
            <person name="Linares-Pasten J.A."/>
            <person name="Gudmundsdottir E.E."/>
            <person name="Hreggvidsson G.O."/>
            <person name="Adlercreutz P."/>
            <person name="Nordberg Karlsson E."/>
        </authorList>
    </citation>
    <scope>NUCLEOTIDE SEQUENCE [LARGE SCALE GENOMIC DNA]</scope>
    <source>
        <strain evidence="7 8">E-1</strain>
    </source>
</reference>
<gene>
    <name evidence="7" type="ORF">RZO55_05915</name>
</gene>
<dbReference type="PROSITE" id="PS00856">
    <property type="entry name" value="GUANYLATE_KINASE_1"/>
    <property type="match status" value="1"/>
</dbReference>
<evidence type="ECO:0000256" key="2">
    <source>
        <dbReference type="ARBA" id="ARBA00005790"/>
    </source>
</evidence>
<proteinExistence type="inferred from homology"/>
<comment type="similarity">
    <text evidence="2">Belongs to the guanylate kinase family.</text>
</comment>
<dbReference type="InterPro" id="IPR020590">
    <property type="entry name" value="Guanylate_kinase_CS"/>
</dbReference>
<dbReference type="EMBL" id="JAWONS010000102">
    <property type="protein sequence ID" value="MDW2797117.1"/>
    <property type="molecule type" value="Genomic_DNA"/>
</dbReference>
<keyword evidence="4 7" id="KW-0418">Kinase</keyword>
<evidence type="ECO:0000313" key="7">
    <source>
        <dbReference type="EMBL" id="MDW2797117.1"/>
    </source>
</evidence>
<dbReference type="SUPFAM" id="SSF52540">
    <property type="entry name" value="P-loop containing nucleoside triphosphate hydrolases"/>
    <property type="match status" value="1"/>
</dbReference>
<dbReference type="Proteomes" id="UP001276854">
    <property type="component" value="Unassembled WGS sequence"/>
</dbReference>
<comment type="function">
    <text evidence="1">Essential for recycling GMP and indirectly, cGMP.</text>
</comment>
<keyword evidence="3" id="KW-0808">Transferase</keyword>
<organism evidence="7 8">
    <name type="scientific">Clostridium boliviensis</name>
    <dbReference type="NCBI Taxonomy" id="318465"/>
    <lineage>
        <taxon>Bacteria</taxon>
        <taxon>Bacillati</taxon>
        <taxon>Bacillota</taxon>
        <taxon>Clostridia</taxon>
        <taxon>Eubacteriales</taxon>
        <taxon>Clostridiaceae</taxon>
        <taxon>Clostridium</taxon>
    </lineage>
</organism>
<evidence type="ECO:0000256" key="1">
    <source>
        <dbReference type="ARBA" id="ARBA00003531"/>
    </source>
</evidence>
<keyword evidence="8" id="KW-1185">Reference proteome</keyword>
<dbReference type="PANTHER" id="PTHR23117:SF13">
    <property type="entry name" value="GUANYLATE KINASE"/>
    <property type="match status" value="1"/>
</dbReference>
<dbReference type="SMART" id="SM00072">
    <property type="entry name" value="GuKc"/>
    <property type="match status" value="1"/>
</dbReference>
<dbReference type="InterPro" id="IPR008144">
    <property type="entry name" value="Guanylate_kin-like_dom"/>
</dbReference>
<sequence length="202" mass="24270">MSRIFYIMGKSASGKDTIYKKLLERIPGLKTIIPYTTRPIRDGEVNGVEYFFTTREKLEQFRREEKLIEERTYETIYGPWSYFTVDDGQFDRMGHGTYLMIGTLESYEKTRDYFGNEYLYPIYVEVSDRERLLRSIEREQGQEFPKYKEVCRRFLADEEDFKEENLLRCGIEVRFQNDDLERCLDEIVNQVKKSLKMEKGIE</sequence>
<evidence type="ECO:0000256" key="3">
    <source>
        <dbReference type="ARBA" id="ARBA00022679"/>
    </source>
</evidence>
<evidence type="ECO:0000259" key="6">
    <source>
        <dbReference type="PROSITE" id="PS50052"/>
    </source>
</evidence>
<comment type="catalytic activity">
    <reaction evidence="5">
        <text>GMP + ATP = GDP + ADP</text>
        <dbReference type="Rhea" id="RHEA:20780"/>
        <dbReference type="ChEBI" id="CHEBI:30616"/>
        <dbReference type="ChEBI" id="CHEBI:58115"/>
        <dbReference type="ChEBI" id="CHEBI:58189"/>
        <dbReference type="ChEBI" id="CHEBI:456216"/>
        <dbReference type="EC" id="2.7.4.8"/>
    </reaction>
</comment>
<dbReference type="InterPro" id="IPR008145">
    <property type="entry name" value="GK/Ca_channel_bsu"/>
</dbReference>
<dbReference type="GO" id="GO:0016301">
    <property type="term" value="F:kinase activity"/>
    <property type="evidence" value="ECO:0007669"/>
    <property type="project" value="UniProtKB-KW"/>
</dbReference>
<evidence type="ECO:0000256" key="4">
    <source>
        <dbReference type="ARBA" id="ARBA00022777"/>
    </source>
</evidence>
<evidence type="ECO:0000313" key="8">
    <source>
        <dbReference type="Proteomes" id="UP001276854"/>
    </source>
</evidence>
<feature type="domain" description="Guanylate kinase-like" evidence="6">
    <location>
        <begin position="2"/>
        <end position="192"/>
    </location>
</feature>
<dbReference type="PANTHER" id="PTHR23117">
    <property type="entry name" value="GUANYLATE KINASE-RELATED"/>
    <property type="match status" value="1"/>
</dbReference>
<protein>
    <submittedName>
        <fullName evidence="7">Guanylate kinase</fullName>
    </submittedName>
</protein>
<dbReference type="PROSITE" id="PS50052">
    <property type="entry name" value="GUANYLATE_KINASE_2"/>
    <property type="match status" value="1"/>
</dbReference>